<dbReference type="InterPro" id="IPR017850">
    <property type="entry name" value="Alkaline_phosphatase_core_sf"/>
</dbReference>
<evidence type="ECO:0000313" key="8">
    <source>
        <dbReference type="EMBL" id="ESO88174.1"/>
    </source>
</evidence>
<organism evidence="8 9">
    <name type="scientific">Lottia gigantea</name>
    <name type="common">Giant owl limpet</name>
    <dbReference type="NCBI Taxonomy" id="225164"/>
    <lineage>
        <taxon>Eukaryota</taxon>
        <taxon>Metazoa</taxon>
        <taxon>Spiralia</taxon>
        <taxon>Lophotrochozoa</taxon>
        <taxon>Mollusca</taxon>
        <taxon>Gastropoda</taxon>
        <taxon>Patellogastropoda</taxon>
        <taxon>Lottioidea</taxon>
        <taxon>Lottiidae</taxon>
        <taxon>Lottia</taxon>
    </lineage>
</organism>
<sequence length="475" mass="54119">MKNVLFLIADDLRPNLDVYQGLGYHLGQSHTPNLDQLAKKSILFQRAYVQYALCSPSRTSFLTGRRPDTTQVYDLQTYFRTIGNNFTTMPQYFKEHGYQTEGMGKIFHPGKASNNDDPPSWNKYHHDGTSQTSHNLDYSWKAVNDSERSHNPLVDEVISKTAKEVLQTLSSGSKPFFLAVGFHKPHLPFEFPEKFLSYFPEDNIQLPSNEFPPHGMPDIAWSRYRELRSYRDISALHATGESNTLLPHHVVRELRRAYICAVAYMDSLVGEILAEVKRLNLESNTVISFIGDHGFSLGEHGLWSKDTNFEDVVHAPMMISVPGLTDNGVVTNQLVEHVDLFPTLVEVAGLPLLHTCPEHSHLDTCTEGTSMVPLIHHPLSQIKQAAFSQTFRHRAMGYSIRTDRYRYTEWPAFDSRTKKPDFTHSYGSELYDHVNDKEENNNIVARPENAQIVTTLRDMLRKGWRSVSKDPSIIG</sequence>
<evidence type="ECO:0000256" key="2">
    <source>
        <dbReference type="ARBA" id="ARBA00008779"/>
    </source>
</evidence>
<dbReference type="GO" id="GO:0005737">
    <property type="term" value="C:cytoplasm"/>
    <property type="evidence" value="ECO:0007669"/>
    <property type="project" value="TreeGrafter"/>
</dbReference>
<dbReference type="AlphaFoldDB" id="V4BHI8"/>
<dbReference type="InterPro" id="IPR000917">
    <property type="entry name" value="Sulfatase_N"/>
</dbReference>
<dbReference type="CDD" id="cd16030">
    <property type="entry name" value="iduronate-2-sulfatase"/>
    <property type="match status" value="1"/>
</dbReference>
<dbReference type="KEGG" id="lgi:LOTGIDRAFT_165917"/>
<dbReference type="STRING" id="225164.V4BHI8"/>
<dbReference type="GO" id="GO:0046872">
    <property type="term" value="F:metal ion binding"/>
    <property type="evidence" value="ECO:0007669"/>
    <property type="project" value="UniProtKB-KW"/>
</dbReference>
<accession>V4BHI8</accession>
<dbReference type="Proteomes" id="UP000030746">
    <property type="component" value="Unassembled WGS sequence"/>
</dbReference>
<keyword evidence="6" id="KW-0106">Calcium</keyword>
<dbReference type="RefSeq" id="XP_009061199.1">
    <property type="nucleotide sequence ID" value="XM_009062951.1"/>
</dbReference>
<reference evidence="8 9" key="1">
    <citation type="journal article" date="2013" name="Nature">
        <title>Insights into bilaterian evolution from three spiralian genomes.</title>
        <authorList>
            <person name="Simakov O."/>
            <person name="Marletaz F."/>
            <person name="Cho S.J."/>
            <person name="Edsinger-Gonzales E."/>
            <person name="Havlak P."/>
            <person name="Hellsten U."/>
            <person name="Kuo D.H."/>
            <person name="Larsson T."/>
            <person name="Lv J."/>
            <person name="Arendt D."/>
            <person name="Savage R."/>
            <person name="Osoegawa K."/>
            <person name="de Jong P."/>
            <person name="Grimwood J."/>
            <person name="Chapman J.A."/>
            <person name="Shapiro H."/>
            <person name="Aerts A."/>
            <person name="Otillar R.P."/>
            <person name="Terry A.Y."/>
            <person name="Boore J.L."/>
            <person name="Grigoriev I.V."/>
            <person name="Lindberg D.R."/>
            <person name="Seaver E.C."/>
            <person name="Weisblat D.A."/>
            <person name="Putnam N.H."/>
            <person name="Rokhsar D.S."/>
        </authorList>
    </citation>
    <scope>NUCLEOTIDE SEQUENCE [LARGE SCALE GENOMIC DNA]</scope>
</reference>
<dbReference type="OMA" id="HPLMDWG"/>
<comment type="similarity">
    <text evidence="2">Belongs to the sulfatase family.</text>
</comment>
<feature type="domain" description="Sulfatase N-terminal" evidence="7">
    <location>
        <begin position="2"/>
        <end position="349"/>
    </location>
</feature>
<keyword evidence="4" id="KW-0732">Signal</keyword>
<dbReference type="Pfam" id="PF00884">
    <property type="entry name" value="Sulfatase"/>
    <property type="match status" value="1"/>
</dbReference>
<evidence type="ECO:0000256" key="3">
    <source>
        <dbReference type="ARBA" id="ARBA00022723"/>
    </source>
</evidence>
<dbReference type="Gene3D" id="3.40.720.10">
    <property type="entry name" value="Alkaline Phosphatase, subunit A"/>
    <property type="match status" value="1"/>
</dbReference>
<dbReference type="SUPFAM" id="SSF53649">
    <property type="entry name" value="Alkaline phosphatase-like"/>
    <property type="match status" value="1"/>
</dbReference>
<evidence type="ECO:0000256" key="4">
    <source>
        <dbReference type="ARBA" id="ARBA00022729"/>
    </source>
</evidence>
<evidence type="ECO:0000256" key="5">
    <source>
        <dbReference type="ARBA" id="ARBA00022801"/>
    </source>
</evidence>
<dbReference type="InterPro" id="IPR035874">
    <property type="entry name" value="IDS"/>
</dbReference>
<evidence type="ECO:0000313" key="9">
    <source>
        <dbReference type="Proteomes" id="UP000030746"/>
    </source>
</evidence>
<protein>
    <recommendedName>
        <fullName evidence="7">Sulfatase N-terminal domain-containing protein</fullName>
    </recommendedName>
</protein>
<dbReference type="EMBL" id="KB202752">
    <property type="protein sequence ID" value="ESO88174.1"/>
    <property type="molecule type" value="Genomic_DNA"/>
</dbReference>
<comment type="cofactor">
    <cofactor evidence="1">
        <name>Ca(2+)</name>
        <dbReference type="ChEBI" id="CHEBI:29108"/>
    </cofactor>
</comment>
<keyword evidence="3" id="KW-0479">Metal-binding</keyword>
<keyword evidence="9" id="KW-1185">Reference proteome</keyword>
<keyword evidence="5" id="KW-0378">Hydrolase</keyword>
<dbReference type="InterPro" id="IPR024607">
    <property type="entry name" value="Sulfatase_CS"/>
</dbReference>
<dbReference type="PROSITE" id="PS00523">
    <property type="entry name" value="SULFATASE_1"/>
    <property type="match status" value="1"/>
</dbReference>
<dbReference type="CTD" id="20240216"/>
<evidence type="ECO:0000256" key="6">
    <source>
        <dbReference type="ARBA" id="ARBA00022837"/>
    </source>
</evidence>
<evidence type="ECO:0000259" key="7">
    <source>
        <dbReference type="Pfam" id="PF00884"/>
    </source>
</evidence>
<gene>
    <name evidence="8" type="ORF">LOTGIDRAFT_165917</name>
</gene>
<evidence type="ECO:0000256" key="1">
    <source>
        <dbReference type="ARBA" id="ARBA00001913"/>
    </source>
</evidence>
<proteinExistence type="inferred from homology"/>
<name>V4BHI8_LOTGI</name>
<dbReference type="HOGENOM" id="CLU_006332_9_0_1"/>
<dbReference type="PANTHER" id="PTHR45953">
    <property type="entry name" value="IDURONATE 2-SULFATASE"/>
    <property type="match status" value="1"/>
</dbReference>
<dbReference type="PANTHER" id="PTHR45953:SF1">
    <property type="entry name" value="IDURONATE 2-SULFATASE"/>
    <property type="match status" value="1"/>
</dbReference>
<dbReference type="GeneID" id="20240216"/>
<dbReference type="GO" id="GO:0004423">
    <property type="term" value="F:iduronate-2-sulfatase activity"/>
    <property type="evidence" value="ECO:0007669"/>
    <property type="project" value="InterPro"/>
</dbReference>
<dbReference type="OrthoDB" id="96314at2759"/>